<dbReference type="Gene3D" id="1.10.10.10">
    <property type="entry name" value="Winged helix-like DNA-binding domain superfamily/Winged helix DNA-binding domain"/>
    <property type="match status" value="1"/>
</dbReference>
<accession>A0ABM9U923</accession>
<protein>
    <submittedName>
        <fullName evidence="1">Bacterial regulatory protein, arsR family</fullName>
    </submittedName>
</protein>
<evidence type="ECO:0000313" key="1">
    <source>
        <dbReference type="EMBL" id="CUA89808.1"/>
    </source>
</evidence>
<comment type="caution">
    <text evidence="1">The sequence shown here is derived from an EMBL/GenBank/DDBJ whole genome shotgun (WGS) entry which is preliminary data.</text>
</comment>
<reference evidence="1 2" key="1">
    <citation type="submission" date="2015-08" db="EMBL/GenBank/DDBJ databases">
        <authorList>
            <person name="Varghese N."/>
        </authorList>
    </citation>
    <scope>NUCLEOTIDE SEQUENCE [LARGE SCALE GENOMIC DNA]</scope>
    <source>
        <strain evidence="1 2">DSM 18167</strain>
    </source>
</reference>
<name>A0ABM9U923_9HYPH</name>
<dbReference type="EMBL" id="CYHC01000010">
    <property type="protein sequence ID" value="CUA89808.1"/>
    <property type="molecule type" value="Genomic_DNA"/>
</dbReference>
<dbReference type="InterPro" id="IPR036388">
    <property type="entry name" value="WH-like_DNA-bd_sf"/>
</dbReference>
<organism evidence="1 2">
    <name type="scientific">Chelatococcus sambhunathii</name>
    <dbReference type="NCBI Taxonomy" id="363953"/>
    <lineage>
        <taxon>Bacteria</taxon>
        <taxon>Pseudomonadati</taxon>
        <taxon>Pseudomonadota</taxon>
        <taxon>Alphaproteobacteria</taxon>
        <taxon>Hyphomicrobiales</taxon>
        <taxon>Chelatococcaceae</taxon>
        <taxon>Chelatococcus</taxon>
    </lineage>
</organism>
<keyword evidence="2" id="KW-1185">Reference proteome</keyword>
<evidence type="ECO:0000313" key="2">
    <source>
        <dbReference type="Proteomes" id="UP000182178"/>
    </source>
</evidence>
<proteinExistence type="predicted"/>
<sequence length="66" mass="7002">MTRLTAKLQGAANREAVRAFFVTHVGCTVTECAQALGLGRAAVSRHVSALRAEWSSCAALRKTQDG</sequence>
<dbReference type="Proteomes" id="UP000182178">
    <property type="component" value="Unassembled WGS sequence"/>
</dbReference>
<gene>
    <name evidence="1" type="ORF">Ga0061061_1105</name>
</gene>